<evidence type="ECO:0000313" key="3">
    <source>
        <dbReference type="Proteomes" id="UP000230935"/>
    </source>
</evidence>
<evidence type="ECO:0000313" key="2">
    <source>
        <dbReference type="EMBL" id="PIS04653.1"/>
    </source>
</evidence>
<reference evidence="3" key="1">
    <citation type="submission" date="2017-09" db="EMBL/GenBank/DDBJ databases">
        <title>Depth-based differentiation of microbial function through sediment-hosted aquifers and enrichment of novel symbionts in the deep terrestrial subsurface.</title>
        <authorList>
            <person name="Probst A.J."/>
            <person name="Ladd B."/>
            <person name="Jarett J.K."/>
            <person name="Geller-Mcgrath D.E."/>
            <person name="Sieber C.M.K."/>
            <person name="Emerson J.B."/>
            <person name="Anantharaman K."/>
            <person name="Thomas B.C."/>
            <person name="Malmstrom R."/>
            <person name="Stieglmeier M."/>
            <person name="Klingl A."/>
            <person name="Woyke T."/>
            <person name="Ryan C.M."/>
            <person name="Banfield J.F."/>
        </authorList>
    </citation>
    <scope>NUCLEOTIDE SEQUENCE [LARGE SCALE GENOMIC DNA]</scope>
</reference>
<feature type="region of interest" description="Disordered" evidence="1">
    <location>
        <begin position="25"/>
        <end position="92"/>
    </location>
</feature>
<dbReference type="EMBL" id="PEZZ01000043">
    <property type="protein sequence ID" value="PIS04653.1"/>
    <property type="molecule type" value="Genomic_DNA"/>
</dbReference>
<gene>
    <name evidence="2" type="ORF">COT81_05225</name>
</gene>
<evidence type="ECO:0000256" key="1">
    <source>
        <dbReference type="SAM" id="MobiDB-lite"/>
    </source>
</evidence>
<protein>
    <submittedName>
        <fullName evidence="2">Uncharacterized protein</fullName>
    </submittedName>
</protein>
<sequence length="92" mass="9227">MYDDTSDLIATTTVAVIGTSADVAQGDEAVGTGLKPAPTPEDDNTATTTEELAQDEPATTTTDGTIVVESNPPATTTSEVGIGSLNEEGGNL</sequence>
<comment type="caution">
    <text evidence="2">The sequence shown here is derived from an EMBL/GenBank/DDBJ whole genome shotgun (WGS) entry which is preliminary data.</text>
</comment>
<dbReference type="AlphaFoldDB" id="A0A2H0VZX7"/>
<proteinExistence type="predicted"/>
<accession>A0A2H0VZX7</accession>
<name>A0A2H0VZX7_9BACT</name>
<dbReference type="Proteomes" id="UP000230935">
    <property type="component" value="Unassembled WGS sequence"/>
</dbReference>
<organism evidence="2 3">
    <name type="scientific">Candidatus Buchananbacteria bacterium CG10_big_fil_rev_8_21_14_0_10_42_9</name>
    <dbReference type="NCBI Taxonomy" id="1974526"/>
    <lineage>
        <taxon>Bacteria</taxon>
        <taxon>Candidatus Buchananiibacteriota</taxon>
    </lineage>
</organism>
<feature type="compositionally biased region" description="Polar residues" evidence="1">
    <location>
        <begin position="45"/>
        <end position="64"/>
    </location>
</feature>